<dbReference type="InterPro" id="IPR001584">
    <property type="entry name" value="Integrase_cat-core"/>
</dbReference>
<dbReference type="PROSITE" id="PS50994">
    <property type="entry name" value="INTEGRASE"/>
    <property type="match status" value="1"/>
</dbReference>
<dbReference type="RefSeq" id="WP_286304736.1">
    <property type="nucleotide sequence ID" value="NZ_AP027741.1"/>
</dbReference>
<evidence type="ECO:0000313" key="3">
    <source>
        <dbReference type="EMBL" id="GAA0230198.1"/>
    </source>
</evidence>
<dbReference type="Proteomes" id="UP001501476">
    <property type="component" value="Unassembled WGS sequence"/>
</dbReference>
<dbReference type="Gene3D" id="3.30.420.10">
    <property type="entry name" value="Ribonuclease H-like superfamily/Ribonuclease H"/>
    <property type="match status" value="1"/>
</dbReference>
<gene>
    <name evidence="3" type="ORF">GCM10008964_21950</name>
</gene>
<name>A0ABN0TU20_9GAMM</name>
<dbReference type="InterPro" id="IPR012337">
    <property type="entry name" value="RNaseH-like_sf"/>
</dbReference>
<reference evidence="3 4" key="1">
    <citation type="journal article" date="2019" name="Int. J. Syst. Evol. Microbiol.">
        <title>The Global Catalogue of Microorganisms (GCM) 10K type strain sequencing project: providing services to taxonomists for standard genome sequencing and annotation.</title>
        <authorList>
            <consortium name="The Broad Institute Genomics Platform"/>
            <consortium name="The Broad Institute Genome Sequencing Center for Infectious Disease"/>
            <person name="Wu L."/>
            <person name="Ma J."/>
        </authorList>
    </citation>
    <scope>NUCLEOTIDE SEQUENCE [LARGE SCALE GENOMIC DNA]</scope>
    <source>
        <strain evidence="3 4">JCM 6886</strain>
    </source>
</reference>
<comment type="caution">
    <text evidence="3">The sequence shown here is derived from an EMBL/GenBank/DDBJ whole genome shotgun (WGS) entry which is preliminary data.</text>
</comment>
<feature type="domain" description="Integrase catalytic" evidence="2">
    <location>
        <begin position="260"/>
        <end position="463"/>
    </location>
</feature>
<accession>A0ABN0TU20</accession>
<organism evidence="3 4">
    <name type="scientific">Methylophaga marina</name>
    <dbReference type="NCBI Taxonomy" id="45495"/>
    <lineage>
        <taxon>Bacteria</taxon>
        <taxon>Pseudomonadati</taxon>
        <taxon>Pseudomonadota</taxon>
        <taxon>Gammaproteobacteria</taxon>
        <taxon>Thiotrichales</taxon>
        <taxon>Piscirickettsiaceae</taxon>
        <taxon>Methylophaga</taxon>
    </lineage>
</organism>
<sequence>MAGLSLSKGESLSINGKTYSCAGKGPGGRYKLIPHKGRVDKYLSADELYDLSLRNKIELHETSDYYREMPNFQVNLSTIPENQLDEVLMRHFYMTEMDAYRRNGGKLSEKPVTNFVIQTHKKYLKNCHELDRTAIKNSPSEATVRRWYRYWQKSGGNVLSLIRSPSGNTHSKLSPEQLELLEEIIKSVYLNKHRRSARNVHELMAAKIDLENRQRSANGQKLIDTPSYNTLCRHIQKLDKYEVLTSRFSHEYAYKMTRHQRMSPIVSKHLELVQADHTQADVYVDLGLGVLVRPWVTLLVDRYSEAILGFWISPYAPNADTVMNALKMAISPKIMSEMGGNRTWQWPMFGIPDELILDNGKDFLGRDLEQAAIELGITLSYSPPRQAFYKAEVEREFGKTNKRLFSKYNGQVYKYEPEKHGLDYPHLSFDEFKELFLQWIVTLRHITPNKDGYTPNQLWANSIQKNGFAGSGLEEDYVKLCLSKSSRKRFSIQPDGVHFNSLTFNNEWLSRYRNQIVSHYDGKNPTVEFKWSESDVGVIWVFDELNHTFFEVKSKQKIAHGRSFFNHKVVLREKNNRKKANLSRHEYHDAVLALENKIDEFTQAKGTKKLPAKAARYIKGGPNKSKRKINKPSQPELPRMLSNQSHSEEGADEFRTMKDELTDEIENIPDEIEF</sequence>
<protein>
    <submittedName>
        <fullName evidence="3">Mu transposase C-terminal domain-containing protein</fullName>
    </submittedName>
</protein>
<dbReference type="InterPro" id="IPR036397">
    <property type="entry name" value="RNaseH_sf"/>
</dbReference>
<evidence type="ECO:0000256" key="1">
    <source>
        <dbReference type="SAM" id="MobiDB-lite"/>
    </source>
</evidence>
<proteinExistence type="predicted"/>
<dbReference type="SUPFAM" id="SSF53098">
    <property type="entry name" value="Ribonuclease H-like"/>
    <property type="match status" value="1"/>
</dbReference>
<feature type="region of interest" description="Disordered" evidence="1">
    <location>
        <begin position="619"/>
        <end position="652"/>
    </location>
</feature>
<evidence type="ECO:0000313" key="4">
    <source>
        <dbReference type="Proteomes" id="UP001501476"/>
    </source>
</evidence>
<keyword evidence="4" id="KW-1185">Reference proteome</keyword>
<dbReference type="EMBL" id="BAAADG010000009">
    <property type="protein sequence ID" value="GAA0230198.1"/>
    <property type="molecule type" value="Genomic_DNA"/>
</dbReference>
<evidence type="ECO:0000259" key="2">
    <source>
        <dbReference type="PROSITE" id="PS50994"/>
    </source>
</evidence>